<dbReference type="AlphaFoldDB" id="X1DRD1"/>
<dbReference type="PANTHER" id="PTHR43822:SF2">
    <property type="entry name" value="HOMOACONITASE, MITOCHONDRIAL"/>
    <property type="match status" value="1"/>
</dbReference>
<dbReference type="InterPro" id="IPR036008">
    <property type="entry name" value="Aconitase_4Fe-4S_dom"/>
</dbReference>
<evidence type="ECO:0008006" key="3">
    <source>
        <dbReference type="Google" id="ProtNLM"/>
    </source>
</evidence>
<organism evidence="2">
    <name type="scientific">marine sediment metagenome</name>
    <dbReference type="NCBI Taxonomy" id="412755"/>
    <lineage>
        <taxon>unclassified sequences</taxon>
        <taxon>metagenomes</taxon>
        <taxon>ecological metagenomes</taxon>
    </lineage>
</organism>
<dbReference type="Gene3D" id="3.30.499.10">
    <property type="entry name" value="Aconitase, domain 3"/>
    <property type="match status" value="1"/>
</dbReference>
<keyword evidence="1" id="KW-0408">Iron</keyword>
<protein>
    <recommendedName>
        <fullName evidence="3">Aconitase/3-isopropylmalate dehydratase large subunit alpha/beta/alpha domain-containing protein</fullName>
    </recommendedName>
</protein>
<dbReference type="SUPFAM" id="SSF53732">
    <property type="entry name" value="Aconitase iron-sulfur domain"/>
    <property type="match status" value="1"/>
</dbReference>
<feature type="non-terminal residue" evidence="2">
    <location>
        <position position="1"/>
    </location>
</feature>
<comment type="caution">
    <text evidence="2">The sequence shown here is derived from an EMBL/GenBank/DDBJ whole genome shotgun (WGS) entry which is preliminary data.</text>
</comment>
<gene>
    <name evidence="2" type="ORF">S01H4_66438</name>
</gene>
<dbReference type="InterPro" id="IPR015931">
    <property type="entry name" value="Acnase/IPM_dHydase_lsu_aba_1/3"/>
</dbReference>
<sequence length="75" mass="8363">YCKARSKKDFSVHTADNDVNYVEELTFDFNEIEPRIALPPSPANVKPVAEVTGIKVDSVVIASCTNGRYEDFEIV</sequence>
<proteinExistence type="predicted"/>
<accession>X1DRD1</accession>
<evidence type="ECO:0000256" key="1">
    <source>
        <dbReference type="ARBA" id="ARBA00023004"/>
    </source>
</evidence>
<feature type="non-terminal residue" evidence="2">
    <location>
        <position position="75"/>
    </location>
</feature>
<reference evidence="2" key="1">
    <citation type="journal article" date="2014" name="Front. Microbiol.">
        <title>High frequency of phylogenetically diverse reductive dehalogenase-homologous genes in deep subseafloor sedimentary metagenomes.</title>
        <authorList>
            <person name="Kawai M."/>
            <person name="Futagami T."/>
            <person name="Toyoda A."/>
            <person name="Takaki Y."/>
            <person name="Nishi S."/>
            <person name="Hori S."/>
            <person name="Arai W."/>
            <person name="Tsubouchi T."/>
            <person name="Morono Y."/>
            <person name="Uchiyama I."/>
            <person name="Ito T."/>
            <person name="Fujiyama A."/>
            <person name="Inagaki F."/>
            <person name="Takami H."/>
        </authorList>
    </citation>
    <scope>NUCLEOTIDE SEQUENCE</scope>
    <source>
        <strain evidence="2">Expedition CK06-06</strain>
    </source>
</reference>
<dbReference type="InterPro" id="IPR050067">
    <property type="entry name" value="IPM_dehydratase_rel_enz"/>
</dbReference>
<evidence type="ECO:0000313" key="2">
    <source>
        <dbReference type="EMBL" id="GAH23561.1"/>
    </source>
</evidence>
<name>X1DRD1_9ZZZZ</name>
<dbReference type="EMBL" id="BART01041147">
    <property type="protein sequence ID" value="GAH23561.1"/>
    <property type="molecule type" value="Genomic_DNA"/>
</dbReference>
<dbReference type="PANTHER" id="PTHR43822">
    <property type="entry name" value="HOMOACONITASE, MITOCHONDRIAL-RELATED"/>
    <property type="match status" value="1"/>
</dbReference>